<protein>
    <recommendedName>
        <fullName evidence="9">Type II secretion system protein GspF domain-containing protein</fullName>
    </recommendedName>
</protein>
<dbReference type="GO" id="GO:0005886">
    <property type="term" value="C:plasma membrane"/>
    <property type="evidence" value="ECO:0007669"/>
    <property type="project" value="UniProtKB-SubCell"/>
</dbReference>
<keyword evidence="3" id="KW-1003">Cell membrane</keyword>
<dbReference type="Pfam" id="PF00482">
    <property type="entry name" value="T2SSF"/>
    <property type="match status" value="2"/>
</dbReference>
<dbReference type="InterPro" id="IPR042094">
    <property type="entry name" value="T2SS_GspF_sf"/>
</dbReference>
<feature type="domain" description="Type II secretion system protein GspF" evidence="9">
    <location>
        <begin position="69"/>
        <end position="192"/>
    </location>
</feature>
<dbReference type="Gene3D" id="1.20.81.30">
    <property type="entry name" value="Type II secretion system (T2SS), domain F"/>
    <property type="match status" value="2"/>
</dbReference>
<feature type="transmembrane region" description="Helical" evidence="8">
    <location>
        <begin position="376"/>
        <end position="397"/>
    </location>
</feature>
<keyword evidence="4" id="KW-0997">Cell inner membrane</keyword>
<evidence type="ECO:0000256" key="4">
    <source>
        <dbReference type="ARBA" id="ARBA00022519"/>
    </source>
</evidence>
<sequence>MAVFYFQAKNISGQELSGHREAVDRYDLAGNLKKEGYFLLNYREDRIKTPFLKLVSLFGRVPMQEKMVFARNLAVMVSAGVSLVKSLDVLSRQTDNRAWRKILEDAGLAVKKGKPLSQAMEESPAVFSPLFRAMVRAGEASGKLDEALKLVAQQLERDYDLRRKARGAFAYPAVILFAMIVIGILMMVYVVPTLVQTFEELEVELPATTLVIVYVSKFLTERWLLSALITASFAGSIAVAASSDKGRNIISLILLKTPIVSTLIKKINSARVSRTLGSLISSGVDIVEAIRVTGDVVQNPRFKKVLASAEEEIQKGNQISQVFIQNSDLFPLLVGEMMAVGEETGKFSEMLARLADFFEEDVSQSTKTLSTIIEPALMIIMGVVVGFFAISMIQPLYSLTAGI</sequence>
<dbReference type="EMBL" id="MHMQ01000003">
    <property type="protein sequence ID" value="OGZ31342.1"/>
    <property type="molecule type" value="Genomic_DNA"/>
</dbReference>
<keyword evidence="6 8" id="KW-1133">Transmembrane helix</keyword>
<evidence type="ECO:0000256" key="3">
    <source>
        <dbReference type="ARBA" id="ARBA00022475"/>
    </source>
</evidence>
<comment type="subcellular location">
    <subcellularLocation>
        <location evidence="1">Cell inner membrane</location>
        <topology evidence="1">Multi-pass membrane protein</topology>
    </subcellularLocation>
</comment>
<dbReference type="PRINTS" id="PR00812">
    <property type="entry name" value="BCTERIALGSPF"/>
</dbReference>
<evidence type="ECO:0000313" key="10">
    <source>
        <dbReference type="EMBL" id="OGZ31342.1"/>
    </source>
</evidence>
<evidence type="ECO:0000256" key="2">
    <source>
        <dbReference type="ARBA" id="ARBA00005745"/>
    </source>
</evidence>
<dbReference type="Proteomes" id="UP000177486">
    <property type="component" value="Unassembled WGS sequence"/>
</dbReference>
<dbReference type="AlphaFoldDB" id="A0A1G2F0P4"/>
<keyword evidence="7 8" id="KW-0472">Membrane</keyword>
<organism evidence="10 11">
    <name type="scientific">Candidatus Niyogibacteria bacterium RIFCSPLOWO2_01_FULL_45_48</name>
    <dbReference type="NCBI Taxonomy" id="1801724"/>
    <lineage>
        <taxon>Bacteria</taxon>
        <taxon>Candidatus Niyogiibacteriota</taxon>
    </lineage>
</organism>
<dbReference type="FunFam" id="1.20.81.30:FF:000001">
    <property type="entry name" value="Type II secretion system protein F"/>
    <property type="match status" value="2"/>
</dbReference>
<accession>A0A1G2F0P4</accession>
<evidence type="ECO:0000256" key="6">
    <source>
        <dbReference type="ARBA" id="ARBA00022989"/>
    </source>
</evidence>
<name>A0A1G2F0P4_9BACT</name>
<feature type="transmembrane region" description="Helical" evidence="8">
    <location>
        <begin position="223"/>
        <end position="241"/>
    </location>
</feature>
<comment type="caution">
    <text evidence="10">The sequence shown here is derived from an EMBL/GenBank/DDBJ whole genome shotgun (WGS) entry which is preliminary data.</text>
</comment>
<dbReference type="InterPro" id="IPR018076">
    <property type="entry name" value="T2SS_GspF_dom"/>
</dbReference>
<evidence type="ECO:0000256" key="1">
    <source>
        <dbReference type="ARBA" id="ARBA00004429"/>
    </source>
</evidence>
<dbReference type="PANTHER" id="PTHR30012:SF0">
    <property type="entry name" value="TYPE II SECRETION SYSTEM PROTEIN F-RELATED"/>
    <property type="match status" value="1"/>
</dbReference>
<evidence type="ECO:0000256" key="7">
    <source>
        <dbReference type="ARBA" id="ARBA00023136"/>
    </source>
</evidence>
<dbReference type="PANTHER" id="PTHR30012">
    <property type="entry name" value="GENERAL SECRETION PATHWAY PROTEIN"/>
    <property type="match status" value="1"/>
</dbReference>
<gene>
    <name evidence="10" type="ORF">A2931_03160</name>
</gene>
<evidence type="ECO:0000256" key="5">
    <source>
        <dbReference type="ARBA" id="ARBA00022692"/>
    </source>
</evidence>
<feature type="domain" description="Type II secretion system protein GspF" evidence="9">
    <location>
        <begin position="273"/>
        <end position="395"/>
    </location>
</feature>
<evidence type="ECO:0000256" key="8">
    <source>
        <dbReference type="SAM" id="Phobius"/>
    </source>
</evidence>
<reference evidence="10 11" key="1">
    <citation type="journal article" date="2016" name="Nat. Commun.">
        <title>Thousands of microbial genomes shed light on interconnected biogeochemical processes in an aquifer system.</title>
        <authorList>
            <person name="Anantharaman K."/>
            <person name="Brown C.T."/>
            <person name="Hug L.A."/>
            <person name="Sharon I."/>
            <person name="Castelle C.J."/>
            <person name="Probst A.J."/>
            <person name="Thomas B.C."/>
            <person name="Singh A."/>
            <person name="Wilkins M.J."/>
            <person name="Karaoz U."/>
            <person name="Brodie E.L."/>
            <person name="Williams K.H."/>
            <person name="Hubbard S.S."/>
            <person name="Banfield J.F."/>
        </authorList>
    </citation>
    <scope>NUCLEOTIDE SEQUENCE [LARGE SCALE GENOMIC DNA]</scope>
</reference>
<keyword evidence="5 8" id="KW-0812">Transmembrane</keyword>
<evidence type="ECO:0000313" key="11">
    <source>
        <dbReference type="Proteomes" id="UP000177486"/>
    </source>
</evidence>
<evidence type="ECO:0000259" key="9">
    <source>
        <dbReference type="Pfam" id="PF00482"/>
    </source>
</evidence>
<feature type="transmembrane region" description="Helical" evidence="8">
    <location>
        <begin position="169"/>
        <end position="191"/>
    </location>
</feature>
<comment type="similarity">
    <text evidence="2">Belongs to the GSP F family.</text>
</comment>
<proteinExistence type="inferred from homology"/>
<dbReference type="InterPro" id="IPR003004">
    <property type="entry name" value="GspF/PilC"/>
</dbReference>